<evidence type="ECO:0000256" key="5">
    <source>
        <dbReference type="SAM" id="SignalP"/>
    </source>
</evidence>
<accession>A0A7D5UMK9</accession>
<protein>
    <submittedName>
        <fullName evidence="6">Odorant-binding protein 11</fullName>
    </submittedName>
</protein>
<reference evidence="6" key="1">
    <citation type="journal article" date="2019" name="Sci. Rep.">
        <title>Antennal transcriptome analyses and olfactory protein identification in an important wood-boring moth pest, Streltzoviella insularis (Lepidoptera: Cossidae).</title>
        <authorList>
            <person name="Yang Y"/>
            <person name="Li W"/>
            <person name="Tao J Zong.S."/>
        </authorList>
    </citation>
    <scope>NUCLEOTIDE SEQUENCE</scope>
    <source>
        <tissue evidence="6">Antennae</tissue>
    </source>
</reference>
<evidence type="ECO:0000256" key="2">
    <source>
        <dbReference type="ARBA" id="ARBA00008098"/>
    </source>
</evidence>
<dbReference type="InterPro" id="IPR006170">
    <property type="entry name" value="PBP/GOBP"/>
</dbReference>
<dbReference type="AlphaFoldDB" id="A0A7D5UMK9"/>
<dbReference type="SMART" id="SM00708">
    <property type="entry name" value="PhBP"/>
    <property type="match status" value="1"/>
</dbReference>
<name>A0A7D5UMK9_9NEOP</name>
<keyword evidence="4 5" id="KW-0732">Signal</keyword>
<dbReference type="GO" id="GO:0005615">
    <property type="term" value="C:extracellular space"/>
    <property type="evidence" value="ECO:0007669"/>
    <property type="project" value="TreeGrafter"/>
</dbReference>
<sequence>MPPLVTSLALLVIIVSVHQATLGCKNCIILGKEEKAMFRVHSDACQAQSQVDSKLLESLLNGELIDDPGLRKHVYCVLLKCKMIGKDGKLQKAAILGKMAPRVDGRNATKVLESCSEQKGDSPEDVAWNLFRCGYDKKALLFDYMPSGGGGDIDNNSN</sequence>
<dbReference type="PANTHER" id="PTHR11857:SF43">
    <property type="entry name" value="GEO07291P1-RELATED"/>
    <property type="match status" value="1"/>
</dbReference>
<dbReference type="Pfam" id="PF01395">
    <property type="entry name" value="PBP_GOBP"/>
    <property type="match status" value="1"/>
</dbReference>
<feature type="chain" id="PRO_5027587865" evidence="5">
    <location>
        <begin position="20"/>
        <end position="158"/>
    </location>
</feature>
<feature type="signal peptide" evidence="5">
    <location>
        <begin position="1"/>
        <end position="19"/>
    </location>
</feature>
<evidence type="ECO:0000256" key="3">
    <source>
        <dbReference type="ARBA" id="ARBA00022525"/>
    </source>
</evidence>
<dbReference type="EMBL" id="MT386730">
    <property type="protein sequence ID" value="QLI62014.1"/>
    <property type="molecule type" value="mRNA"/>
</dbReference>
<evidence type="ECO:0000256" key="1">
    <source>
        <dbReference type="ARBA" id="ARBA00004613"/>
    </source>
</evidence>
<dbReference type="GO" id="GO:0005549">
    <property type="term" value="F:odorant binding"/>
    <property type="evidence" value="ECO:0007669"/>
    <property type="project" value="InterPro"/>
</dbReference>
<dbReference type="SUPFAM" id="SSF47565">
    <property type="entry name" value="Insect pheromone/odorant-binding proteins"/>
    <property type="match status" value="1"/>
</dbReference>
<reference evidence="6" key="2">
    <citation type="submission" date="2020-04" db="EMBL/GenBank/DDBJ databases">
        <authorList>
            <person name="Yang Y."/>
        </authorList>
    </citation>
    <scope>NUCLEOTIDE SEQUENCE</scope>
    <source>
        <tissue evidence="6">Antennae</tissue>
    </source>
</reference>
<organism evidence="6">
    <name type="scientific">Streltzoviella insularis</name>
    <dbReference type="NCBI Taxonomy" id="1206366"/>
    <lineage>
        <taxon>Eukaryota</taxon>
        <taxon>Metazoa</taxon>
        <taxon>Ecdysozoa</taxon>
        <taxon>Arthropoda</taxon>
        <taxon>Hexapoda</taxon>
        <taxon>Insecta</taxon>
        <taxon>Pterygota</taxon>
        <taxon>Neoptera</taxon>
        <taxon>Endopterygota</taxon>
        <taxon>Lepidoptera</taxon>
        <taxon>Glossata</taxon>
        <taxon>Ditrysia</taxon>
        <taxon>Cossoidea</taxon>
        <taxon>Cossidae</taxon>
        <taxon>Cossinae</taxon>
        <taxon>Streltzoviella</taxon>
    </lineage>
</organism>
<evidence type="ECO:0000313" key="6">
    <source>
        <dbReference type="EMBL" id="QLI62014.1"/>
    </source>
</evidence>
<dbReference type="InterPro" id="IPR036728">
    <property type="entry name" value="PBP_GOBP_sf"/>
</dbReference>
<evidence type="ECO:0000256" key="4">
    <source>
        <dbReference type="ARBA" id="ARBA00022729"/>
    </source>
</evidence>
<dbReference type="CDD" id="cd23992">
    <property type="entry name" value="PBP_GOBP"/>
    <property type="match status" value="1"/>
</dbReference>
<comment type="similarity">
    <text evidence="2">Belongs to the PBP/GOBP family.</text>
</comment>
<proteinExistence type="evidence at transcript level"/>
<comment type="subcellular location">
    <subcellularLocation>
        <location evidence="1">Secreted</location>
    </subcellularLocation>
</comment>
<dbReference type="GO" id="GO:0007608">
    <property type="term" value="P:sensory perception of smell"/>
    <property type="evidence" value="ECO:0007669"/>
    <property type="project" value="TreeGrafter"/>
</dbReference>
<dbReference type="Gene3D" id="1.10.238.20">
    <property type="entry name" value="Pheromone/general odorant binding protein domain"/>
    <property type="match status" value="1"/>
</dbReference>
<dbReference type="PANTHER" id="PTHR11857">
    <property type="entry name" value="ODORANT BINDING PROTEIN-RELATED"/>
    <property type="match status" value="1"/>
</dbReference>
<keyword evidence="3" id="KW-0964">Secreted</keyword>